<dbReference type="AlphaFoldDB" id="A0A193QMU9"/>
<gene>
    <name evidence="1" type="ORF">SGGMMB4_04698</name>
</gene>
<evidence type="ECO:0008006" key="3">
    <source>
        <dbReference type="Google" id="ProtNLM"/>
    </source>
</evidence>
<evidence type="ECO:0000313" key="2">
    <source>
        <dbReference type="Proteomes" id="UP000245838"/>
    </source>
</evidence>
<accession>A0A193QMU9</accession>
<evidence type="ECO:0000313" key="1">
    <source>
        <dbReference type="EMBL" id="CRL46245.1"/>
    </source>
</evidence>
<sequence length="54" mass="6023">MSNDVISLNKPLPCPFCRNDLLEIKREGDDTFTWHQVWCPACGCKGPGGLSEEN</sequence>
<dbReference type="Proteomes" id="UP000245838">
    <property type="component" value="Chromosome sggmmb4_Chromosome"/>
</dbReference>
<dbReference type="EMBL" id="LN854557">
    <property type="protein sequence ID" value="CRL46245.1"/>
    <property type="molecule type" value="Genomic_DNA"/>
</dbReference>
<protein>
    <recommendedName>
        <fullName evidence="3">Restriction alleviation protein, Lar family</fullName>
    </recommendedName>
</protein>
<organism evidence="1 2">
    <name type="scientific">Sodalis glossinidius (strain morsitans)</name>
    <dbReference type="NCBI Taxonomy" id="343509"/>
    <lineage>
        <taxon>Bacteria</taxon>
        <taxon>Pseudomonadati</taxon>
        <taxon>Pseudomonadota</taxon>
        <taxon>Gammaproteobacteria</taxon>
        <taxon>Enterobacterales</taxon>
        <taxon>Bruguierivoracaceae</taxon>
        <taxon>Sodalis</taxon>
    </lineage>
</organism>
<proteinExistence type="predicted"/>
<reference evidence="1 2" key="1">
    <citation type="submission" date="2015-05" db="EMBL/GenBank/DDBJ databases">
        <authorList>
            <person name="Goodhead I."/>
        </authorList>
    </citation>
    <scope>NUCLEOTIDE SEQUENCE [LARGE SCALE GENOMIC DNA]</scope>
    <source>
        <strain evidence="2">morsitans</strain>
    </source>
</reference>
<name>A0A193QMU9_SODGM</name>